<reference evidence="7 8" key="1">
    <citation type="submission" date="2020-11" db="EMBL/GenBank/DDBJ databases">
        <authorList>
            <person name="Kim M.K."/>
        </authorList>
    </citation>
    <scope>NUCLEOTIDE SEQUENCE [LARGE SCALE GENOMIC DNA]</scope>
    <source>
        <strain evidence="7 8">BT662</strain>
    </source>
</reference>
<comment type="caution">
    <text evidence="7">The sequence shown here is derived from an EMBL/GenBank/DDBJ whole genome shotgun (WGS) entry which is preliminary data.</text>
</comment>
<gene>
    <name evidence="7" type="ORF">I2H31_14750</name>
</gene>
<evidence type="ECO:0000256" key="1">
    <source>
        <dbReference type="ARBA" id="ARBA00022679"/>
    </source>
</evidence>
<dbReference type="SUPFAM" id="SSF48452">
    <property type="entry name" value="TPR-like"/>
    <property type="match status" value="2"/>
</dbReference>
<protein>
    <submittedName>
        <fullName evidence="7">ATP-binding protein</fullName>
    </submittedName>
</protein>
<dbReference type="InterPro" id="IPR003594">
    <property type="entry name" value="HATPase_dom"/>
</dbReference>
<dbReference type="InterPro" id="IPR005467">
    <property type="entry name" value="His_kinase_dom"/>
</dbReference>
<organism evidence="7 8">
    <name type="scientific">Hymenobacter ruricola</name>
    <dbReference type="NCBI Taxonomy" id="2791023"/>
    <lineage>
        <taxon>Bacteria</taxon>
        <taxon>Pseudomonadati</taxon>
        <taxon>Bacteroidota</taxon>
        <taxon>Cytophagia</taxon>
        <taxon>Cytophagales</taxon>
        <taxon>Hymenobacteraceae</taxon>
        <taxon>Hymenobacter</taxon>
    </lineage>
</organism>
<dbReference type="InterPro" id="IPR011990">
    <property type="entry name" value="TPR-like_helical_dom_sf"/>
</dbReference>
<keyword evidence="5" id="KW-0732">Signal</keyword>
<dbReference type="CDD" id="cd16917">
    <property type="entry name" value="HATPase_UhpB-NarQ-NarX-like"/>
    <property type="match status" value="1"/>
</dbReference>
<dbReference type="SMART" id="SM00028">
    <property type="entry name" value="TPR"/>
    <property type="match status" value="4"/>
</dbReference>
<accession>A0ABS0I5X1</accession>
<dbReference type="SUPFAM" id="SSF55874">
    <property type="entry name" value="ATPase domain of HSP90 chaperone/DNA topoisomerase II/histidine kinase"/>
    <property type="match status" value="1"/>
</dbReference>
<dbReference type="Pfam" id="PF02518">
    <property type="entry name" value="HATPase_c"/>
    <property type="match status" value="1"/>
</dbReference>
<evidence type="ECO:0000313" key="8">
    <source>
        <dbReference type="Proteomes" id="UP000618931"/>
    </source>
</evidence>
<dbReference type="RefSeq" id="WP_196293807.1">
    <property type="nucleotide sequence ID" value="NZ_JADQDM010000007.1"/>
</dbReference>
<dbReference type="Pfam" id="PF13424">
    <property type="entry name" value="TPR_12"/>
    <property type="match status" value="1"/>
</dbReference>
<dbReference type="InterPro" id="IPR050482">
    <property type="entry name" value="Sensor_HK_TwoCompSys"/>
</dbReference>
<sequence length="661" mass="72516">MSAFFFRALLGLGLLLSVRAWAGPPADTTRWVDADDTPWLREIRRQPRAHERSRAYWRALVPARPRPTLADVVLVDRLADATAAQDVSAAYPLRQAALRLALQLPFPQVRAEMLLNMADYHTQLAHYDSAATYLPAAERQFRLDRNLGGVVRCLLRLGRIAEQQGRYAASLAHHQRVLELATTGNTRRYHTDAQIQLGALYARVGEYATARRYLLEAQRAAARYTYPDRMNQALGELGEICRRRRQWAAARVYFTRSIAISQQIQDVPYALAKQLSLALLLEDQGDDPAAAREGRRVLARLQAARLPLLVPLAQALLARVALRAGQVGPALAYGRQGLAGSQRTLLAGVSEASAVLAEAYARQRAYGPALAALRQYNAAHDSLAGDNIRRRAALLQFGHERQQQQAQIRLLTQQNRLQHQTQELAQLRAERIIGGLAGLTLLVGSVAAALVWRARHRQAQREAALRQRIAADLHDDVGSLLTQISLQSDLLREMPAAPDLTRARLERLSDTSRRASRHMADVVWNLHTASAELPEVLAHMRDHAHEVLPPAGLVVDFAVTDEAAALHPSVAVCQTLYLIFKEALHNAVKHAHGAGQVTIRLSRDAGQLCLSVRDDGSGATTAPRPGGHGLANMRRRAEAVGGTLHVAAEAAGFVLTACLPG</sequence>
<dbReference type="PANTHER" id="PTHR24421">
    <property type="entry name" value="NITRATE/NITRITE SENSOR PROTEIN NARX-RELATED"/>
    <property type="match status" value="1"/>
</dbReference>
<name>A0ABS0I5X1_9BACT</name>
<dbReference type="SMART" id="SM00387">
    <property type="entry name" value="HATPase_c"/>
    <property type="match status" value="1"/>
</dbReference>
<evidence type="ECO:0000259" key="6">
    <source>
        <dbReference type="PROSITE" id="PS50109"/>
    </source>
</evidence>
<keyword evidence="4" id="KW-0472">Membrane</keyword>
<dbReference type="EMBL" id="JADQDM010000007">
    <property type="protein sequence ID" value="MBF9222363.1"/>
    <property type="molecule type" value="Genomic_DNA"/>
</dbReference>
<evidence type="ECO:0000256" key="5">
    <source>
        <dbReference type="SAM" id="SignalP"/>
    </source>
</evidence>
<keyword evidence="4" id="KW-1133">Transmembrane helix</keyword>
<dbReference type="InterPro" id="IPR019734">
    <property type="entry name" value="TPR_rpt"/>
</dbReference>
<feature type="signal peptide" evidence="5">
    <location>
        <begin position="1"/>
        <end position="22"/>
    </location>
</feature>
<dbReference type="InterPro" id="IPR011712">
    <property type="entry name" value="Sig_transdc_His_kin_sub3_dim/P"/>
</dbReference>
<keyword evidence="3" id="KW-0902">Two-component regulatory system</keyword>
<dbReference type="InterPro" id="IPR036890">
    <property type="entry name" value="HATPase_C_sf"/>
</dbReference>
<dbReference type="Proteomes" id="UP000618931">
    <property type="component" value="Unassembled WGS sequence"/>
</dbReference>
<dbReference type="GO" id="GO:0005524">
    <property type="term" value="F:ATP binding"/>
    <property type="evidence" value="ECO:0007669"/>
    <property type="project" value="UniProtKB-KW"/>
</dbReference>
<dbReference type="PROSITE" id="PS50109">
    <property type="entry name" value="HIS_KIN"/>
    <property type="match status" value="1"/>
</dbReference>
<feature type="transmembrane region" description="Helical" evidence="4">
    <location>
        <begin position="432"/>
        <end position="452"/>
    </location>
</feature>
<evidence type="ECO:0000313" key="7">
    <source>
        <dbReference type="EMBL" id="MBF9222363.1"/>
    </source>
</evidence>
<keyword evidence="2" id="KW-0418">Kinase</keyword>
<keyword evidence="4" id="KW-0812">Transmembrane</keyword>
<keyword evidence="7" id="KW-0067">ATP-binding</keyword>
<proteinExistence type="predicted"/>
<evidence type="ECO:0000256" key="2">
    <source>
        <dbReference type="ARBA" id="ARBA00022777"/>
    </source>
</evidence>
<keyword evidence="1" id="KW-0808">Transferase</keyword>
<dbReference type="Gene3D" id="1.20.5.1930">
    <property type="match status" value="1"/>
</dbReference>
<feature type="domain" description="Histidine kinase" evidence="6">
    <location>
        <begin position="472"/>
        <end position="661"/>
    </location>
</feature>
<evidence type="ECO:0000256" key="4">
    <source>
        <dbReference type="SAM" id="Phobius"/>
    </source>
</evidence>
<keyword evidence="7" id="KW-0547">Nucleotide-binding</keyword>
<dbReference type="Gene3D" id="3.30.565.10">
    <property type="entry name" value="Histidine kinase-like ATPase, C-terminal domain"/>
    <property type="match status" value="1"/>
</dbReference>
<dbReference type="Pfam" id="PF07730">
    <property type="entry name" value="HisKA_3"/>
    <property type="match status" value="1"/>
</dbReference>
<feature type="chain" id="PRO_5046035221" evidence="5">
    <location>
        <begin position="23"/>
        <end position="661"/>
    </location>
</feature>
<keyword evidence="8" id="KW-1185">Reference proteome</keyword>
<dbReference type="Gene3D" id="1.25.40.10">
    <property type="entry name" value="Tetratricopeptide repeat domain"/>
    <property type="match status" value="2"/>
</dbReference>
<evidence type="ECO:0000256" key="3">
    <source>
        <dbReference type="ARBA" id="ARBA00023012"/>
    </source>
</evidence>